<keyword evidence="3" id="KW-0963">Cytoplasm</keyword>
<comment type="subcellular location">
    <subcellularLocation>
        <location evidence="1">Cytoplasm</location>
        <location evidence="1">Cytoskeleton</location>
    </subcellularLocation>
</comment>
<dbReference type="PANTHER" id="PTHR15073:SF17">
    <property type="entry name" value="MAP7 DOMAIN CONTAINING 1 ISOFORM X1"/>
    <property type="match status" value="1"/>
</dbReference>
<feature type="compositionally biased region" description="Low complexity" evidence="6">
    <location>
        <begin position="548"/>
        <end position="565"/>
    </location>
</feature>
<feature type="compositionally biased region" description="Low complexity" evidence="6">
    <location>
        <begin position="83"/>
        <end position="93"/>
    </location>
</feature>
<accession>A0A9Q0ISU7</accession>
<dbReference type="OrthoDB" id="10066352at2759"/>
<dbReference type="Proteomes" id="UP001148018">
    <property type="component" value="Unassembled WGS sequence"/>
</dbReference>
<feature type="region of interest" description="Disordered" evidence="6">
    <location>
        <begin position="251"/>
        <end position="842"/>
    </location>
</feature>
<feature type="compositionally biased region" description="Low complexity" evidence="6">
    <location>
        <begin position="483"/>
        <end position="515"/>
    </location>
</feature>
<feature type="compositionally biased region" description="Basic and acidic residues" evidence="6">
    <location>
        <begin position="620"/>
        <end position="780"/>
    </location>
</feature>
<feature type="compositionally biased region" description="Basic and acidic residues" evidence="6">
    <location>
        <begin position="94"/>
        <end position="108"/>
    </location>
</feature>
<feature type="compositionally biased region" description="Polar residues" evidence="6">
    <location>
        <begin position="24"/>
        <end position="42"/>
    </location>
</feature>
<feature type="compositionally biased region" description="Basic and acidic residues" evidence="6">
    <location>
        <begin position="56"/>
        <end position="80"/>
    </location>
</feature>
<dbReference type="PANTHER" id="PTHR15073">
    <property type="entry name" value="MICROTUBULE-ASSOCIATED PROTEIN"/>
    <property type="match status" value="1"/>
</dbReference>
<dbReference type="InterPro" id="IPR008604">
    <property type="entry name" value="MAP7_fam"/>
</dbReference>
<evidence type="ECO:0000256" key="5">
    <source>
        <dbReference type="ARBA" id="ARBA00023212"/>
    </source>
</evidence>
<feature type="compositionally biased region" description="Pro residues" evidence="6">
    <location>
        <begin position="375"/>
        <end position="391"/>
    </location>
</feature>
<feature type="compositionally biased region" description="Low complexity" evidence="6">
    <location>
        <begin position="392"/>
        <end position="408"/>
    </location>
</feature>
<evidence type="ECO:0000256" key="1">
    <source>
        <dbReference type="ARBA" id="ARBA00004245"/>
    </source>
</evidence>
<evidence type="ECO:0000313" key="7">
    <source>
        <dbReference type="EMBL" id="KAJ3609010.1"/>
    </source>
</evidence>
<name>A0A9Q0ISU7_9TELE</name>
<feature type="compositionally biased region" description="Low complexity" evidence="6">
    <location>
        <begin position="447"/>
        <end position="459"/>
    </location>
</feature>
<feature type="compositionally biased region" description="Low complexity" evidence="6">
    <location>
        <begin position="285"/>
        <end position="301"/>
    </location>
</feature>
<reference evidence="7" key="1">
    <citation type="submission" date="2022-07" db="EMBL/GenBank/DDBJ databases">
        <title>Chromosome-level genome of Muraenolepis orangiensis.</title>
        <authorList>
            <person name="Kim J."/>
        </authorList>
    </citation>
    <scope>NUCLEOTIDE SEQUENCE</scope>
    <source>
        <strain evidence="7">KU_S4_2022</strain>
        <tissue evidence="7">Muscle</tissue>
    </source>
</reference>
<feature type="compositionally biased region" description="Pro residues" evidence="6">
    <location>
        <begin position="332"/>
        <end position="348"/>
    </location>
</feature>
<comment type="similarity">
    <text evidence="2">Belongs to the MAP7 family.</text>
</comment>
<evidence type="ECO:0000256" key="4">
    <source>
        <dbReference type="ARBA" id="ARBA00023054"/>
    </source>
</evidence>
<evidence type="ECO:0008006" key="9">
    <source>
        <dbReference type="Google" id="ProtNLM"/>
    </source>
</evidence>
<gene>
    <name evidence="7" type="ORF">NHX12_023537</name>
</gene>
<evidence type="ECO:0000256" key="6">
    <source>
        <dbReference type="SAM" id="MobiDB-lite"/>
    </source>
</evidence>
<dbReference type="GO" id="GO:0015630">
    <property type="term" value="C:microtubule cytoskeleton"/>
    <property type="evidence" value="ECO:0007669"/>
    <property type="project" value="InterPro"/>
</dbReference>
<proteinExistence type="inferred from homology"/>
<dbReference type="GO" id="GO:0000226">
    <property type="term" value="P:microtubule cytoskeleton organization"/>
    <property type="evidence" value="ECO:0007669"/>
    <property type="project" value="InterPro"/>
</dbReference>
<keyword evidence="8" id="KW-1185">Reference proteome</keyword>
<evidence type="ECO:0000313" key="8">
    <source>
        <dbReference type="Proteomes" id="UP001148018"/>
    </source>
</evidence>
<feature type="region of interest" description="Disordered" evidence="6">
    <location>
        <begin position="208"/>
        <end position="238"/>
    </location>
</feature>
<keyword evidence="4" id="KW-0175">Coiled coil</keyword>
<sequence length="877" mass="97748">MKEDRVLGKGQDPDPLSPGDSAVTDLSPNSESCPKTDPSSSKTDARPTTPGTSPQPKKDSIGPEQRQKQAKERREERAKYIEQQTQAQATKKAQWLEKEDRERYESAIKRSTKKTWAEIRQQRWSWAGGLNQTSRRESRCSASTVNLPRQVDPSVINNRLSKSSATLWNSPSRSRSLRLSPWESRIVERLMTPTLSFLARSRSAVTLHNRSDSPSGSPLTSCSQNAPQHRGSAERWRASEDAEEIYTHHHTHTQVQTPDQVLSPPSPSLHPPPHPHPGPDPRPATGPALTSPTTTPTPRSRPQTRYCPRPHFTHHHTHTQVQTPDQVLSPPSLHPPPHPHPGPDPRPGTVPASHFTHHHTHTQVQTPDQVLSPPSLHPPPHPHPGPDPRPGTGPALTSPTTTPTPRSRPQTRYCPRPHFTHHHTHTQVQTPDQLLAPPSLPHHHTHTQVQTPDQVLSPPSLHPPPHPHPGPDPRPGTVPALASPTTTPTPRSRPQTSTLRSKAPSPAAPKSRPLSPCTPTAVTTPGAPKGPSGKKTQPPGTRVRPKRAQTPARVQPQAVAAVAVEPDAEGKSELFSRRPLRRAVGHGRLSLHTGGSRARRPRPFRTEPRPVRFQPNPIRSEPRPFRPEPRPVRVEPRPFHPEPRPVRQREREEQERQEQEQKNKLLLEEAKVREVEERRLREEESRLMAEQQRLMDEEQRLQEEKEAQEKAQAEQEENDKLQKQREEAEVKAKEEAEKQRVEREKHFQKEEQERLERKRRLEEIMKRTRKSDAGEKKDTKASSQVNGKTTEVPKAPGSSQNPQEPMNNGAANAVVGPPPAVSGAAAVNGVQPAGHQNGLSPNVDAAKFGDPILAYEGGEPFMMKTGPMKPQHVAEVL</sequence>
<feature type="compositionally biased region" description="Polar residues" evidence="6">
    <location>
        <begin position="208"/>
        <end position="227"/>
    </location>
</feature>
<feature type="compositionally biased region" description="Pro residues" evidence="6">
    <location>
        <begin position="460"/>
        <end position="476"/>
    </location>
</feature>
<feature type="compositionally biased region" description="Pro residues" evidence="6">
    <location>
        <begin position="264"/>
        <end position="284"/>
    </location>
</feature>
<dbReference type="Pfam" id="PF05672">
    <property type="entry name" value="MAP7"/>
    <property type="match status" value="1"/>
</dbReference>
<feature type="region of interest" description="Disordered" evidence="6">
    <location>
        <begin position="1"/>
        <end position="112"/>
    </location>
</feature>
<evidence type="ECO:0000256" key="2">
    <source>
        <dbReference type="ARBA" id="ARBA00007525"/>
    </source>
</evidence>
<evidence type="ECO:0000256" key="3">
    <source>
        <dbReference type="ARBA" id="ARBA00022490"/>
    </source>
</evidence>
<dbReference type="EMBL" id="JANIIK010000039">
    <property type="protein sequence ID" value="KAJ3609010.1"/>
    <property type="molecule type" value="Genomic_DNA"/>
</dbReference>
<protein>
    <recommendedName>
        <fullName evidence="9">MAP7 domain-containing protein 1</fullName>
    </recommendedName>
</protein>
<organism evidence="7 8">
    <name type="scientific">Muraenolepis orangiensis</name>
    <name type="common">Patagonian moray cod</name>
    <dbReference type="NCBI Taxonomy" id="630683"/>
    <lineage>
        <taxon>Eukaryota</taxon>
        <taxon>Metazoa</taxon>
        <taxon>Chordata</taxon>
        <taxon>Craniata</taxon>
        <taxon>Vertebrata</taxon>
        <taxon>Euteleostomi</taxon>
        <taxon>Actinopterygii</taxon>
        <taxon>Neopterygii</taxon>
        <taxon>Teleostei</taxon>
        <taxon>Neoteleostei</taxon>
        <taxon>Acanthomorphata</taxon>
        <taxon>Zeiogadaria</taxon>
        <taxon>Gadariae</taxon>
        <taxon>Gadiformes</taxon>
        <taxon>Muraenolepidoidei</taxon>
        <taxon>Muraenolepididae</taxon>
        <taxon>Muraenolepis</taxon>
    </lineage>
</organism>
<dbReference type="InterPro" id="IPR051483">
    <property type="entry name" value="MAP7_domain-containing"/>
</dbReference>
<feature type="compositionally biased region" description="Low complexity" evidence="6">
    <location>
        <begin position="805"/>
        <end position="829"/>
    </location>
</feature>
<dbReference type="AlphaFoldDB" id="A0A9Q0ISU7"/>
<keyword evidence="5" id="KW-0206">Cytoskeleton</keyword>
<comment type="caution">
    <text evidence="7">The sequence shown here is derived from an EMBL/GenBank/DDBJ whole genome shotgun (WGS) entry which is preliminary data.</text>
</comment>